<keyword evidence="2" id="KW-1185">Reference proteome</keyword>
<organism evidence="3">
    <name type="scientific">Nippostrongylus brasiliensis</name>
    <name type="common">Rat hookworm</name>
    <dbReference type="NCBI Taxonomy" id="27835"/>
    <lineage>
        <taxon>Eukaryota</taxon>
        <taxon>Metazoa</taxon>
        <taxon>Ecdysozoa</taxon>
        <taxon>Nematoda</taxon>
        <taxon>Chromadorea</taxon>
        <taxon>Rhabditida</taxon>
        <taxon>Rhabditina</taxon>
        <taxon>Rhabditomorpha</taxon>
        <taxon>Strongyloidea</taxon>
        <taxon>Heligmosomidae</taxon>
        <taxon>Nippostrongylus</taxon>
    </lineage>
</organism>
<dbReference type="Proteomes" id="UP000271162">
    <property type="component" value="Unassembled WGS sequence"/>
</dbReference>
<protein>
    <submittedName>
        <fullName evidence="3">Transmembrane protein</fullName>
    </submittedName>
</protein>
<dbReference type="AlphaFoldDB" id="A0A0N4YDJ1"/>
<accession>A0A0N4YDJ1</accession>
<evidence type="ECO:0000313" key="1">
    <source>
        <dbReference type="EMBL" id="VDL78283.1"/>
    </source>
</evidence>
<dbReference type="EMBL" id="UYSL01021454">
    <property type="protein sequence ID" value="VDL78283.1"/>
    <property type="molecule type" value="Genomic_DNA"/>
</dbReference>
<reference evidence="1 2" key="2">
    <citation type="submission" date="2018-11" db="EMBL/GenBank/DDBJ databases">
        <authorList>
            <consortium name="Pathogen Informatics"/>
        </authorList>
    </citation>
    <scope>NUCLEOTIDE SEQUENCE [LARGE SCALE GENOMIC DNA]</scope>
</reference>
<name>A0A0N4YDJ1_NIPBR</name>
<evidence type="ECO:0000313" key="2">
    <source>
        <dbReference type="Proteomes" id="UP000271162"/>
    </source>
</evidence>
<proteinExistence type="predicted"/>
<reference evidence="3" key="1">
    <citation type="submission" date="2017-02" db="UniProtKB">
        <authorList>
            <consortium name="WormBaseParasite"/>
        </authorList>
    </citation>
    <scope>IDENTIFICATION</scope>
</reference>
<sequence>MDPSITFTKNNLSHVYELVNCRQYVVDRPPLQSAAERDWRELNTPLESGWDMERWQNDVKECRKFTGHGIYTATSPSKLFRVRILARISLWISFISIGVYKFIPTEYKEIKKTKAKMYEAGFALIVKTLDAIEQILKWLVVLLLGRR</sequence>
<dbReference type="WBParaSite" id="NBR_0001469301-mRNA-1">
    <property type="protein sequence ID" value="NBR_0001469301-mRNA-1"/>
    <property type="gene ID" value="NBR_0001469301"/>
</dbReference>
<gene>
    <name evidence="1" type="ORF">NBR_LOCUS14694</name>
</gene>
<evidence type="ECO:0000313" key="3">
    <source>
        <dbReference type="WBParaSite" id="NBR_0001469301-mRNA-1"/>
    </source>
</evidence>